<dbReference type="InterPro" id="IPR001283">
    <property type="entry name" value="CRISP-related"/>
</dbReference>
<dbReference type="Gene3D" id="3.40.33.10">
    <property type="entry name" value="CAP"/>
    <property type="match status" value="1"/>
</dbReference>
<proteinExistence type="predicted"/>
<dbReference type="PRINTS" id="PR00837">
    <property type="entry name" value="V5TPXLIKE"/>
</dbReference>
<name>A0A9P4IXL8_9PEZI</name>
<protein>
    <submittedName>
        <fullName evidence="2">PR-1-like protein</fullName>
    </submittedName>
</protein>
<dbReference type="SMART" id="SM00198">
    <property type="entry name" value="SCP"/>
    <property type="match status" value="1"/>
</dbReference>
<gene>
    <name evidence="2" type="ORF">K461DRAFT_201966</name>
</gene>
<evidence type="ECO:0000313" key="2">
    <source>
        <dbReference type="EMBL" id="KAF2149717.1"/>
    </source>
</evidence>
<dbReference type="InterPro" id="IPR035940">
    <property type="entry name" value="CAP_sf"/>
</dbReference>
<sequence>AAQSPVATLYRQAAMQRHNVHRANHGAGPVTWSAKLERAAMKSAQRCTFGHFMNENGLTYGQNLALGLPANKIAAIISDQWYYNEVGAFSGNYGDAQPDYGSDMQDFEKWGHFTQLVWKDSVKIGCATWRCNSIATSEDDATPLPSSYGGDITYCNYKSEGNFAGEYAANVGAPRSNVKVKANS</sequence>
<dbReference type="InterPro" id="IPR014044">
    <property type="entry name" value="CAP_dom"/>
</dbReference>
<feature type="non-terminal residue" evidence="2">
    <location>
        <position position="184"/>
    </location>
</feature>
<dbReference type="GO" id="GO:0005576">
    <property type="term" value="C:extracellular region"/>
    <property type="evidence" value="ECO:0007669"/>
    <property type="project" value="InterPro"/>
</dbReference>
<keyword evidence="3" id="KW-1185">Reference proteome</keyword>
<dbReference type="Pfam" id="PF00188">
    <property type="entry name" value="CAP"/>
    <property type="match status" value="1"/>
</dbReference>
<dbReference type="InterPro" id="IPR018244">
    <property type="entry name" value="Allrgn_V5/Tpx1_CS"/>
</dbReference>
<dbReference type="OrthoDB" id="337038at2759"/>
<dbReference type="PROSITE" id="PS01009">
    <property type="entry name" value="CRISP_1"/>
    <property type="match status" value="1"/>
</dbReference>
<dbReference type="SUPFAM" id="SSF55797">
    <property type="entry name" value="PR-1-like"/>
    <property type="match status" value="1"/>
</dbReference>
<reference evidence="2" key="1">
    <citation type="journal article" date="2020" name="Stud. Mycol.">
        <title>101 Dothideomycetes genomes: a test case for predicting lifestyles and emergence of pathogens.</title>
        <authorList>
            <person name="Haridas S."/>
            <person name="Albert R."/>
            <person name="Binder M."/>
            <person name="Bloem J."/>
            <person name="Labutti K."/>
            <person name="Salamov A."/>
            <person name="Andreopoulos B."/>
            <person name="Baker S."/>
            <person name="Barry K."/>
            <person name="Bills G."/>
            <person name="Bluhm B."/>
            <person name="Cannon C."/>
            <person name="Castanera R."/>
            <person name="Culley D."/>
            <person name="Daum C."/>
            <person name="Ezra D."/>
            <person name="Gonzalez J."/>
            <person name="Henrissat B."/>
            <person name="Kuo A."/>
            <person name="Liang C."/>
            <person name="Lipzen A."/>
            <person name="Lutzoni F."/>
            <person name="Magnuson J."/>
            <person name="Mondo S."/>
            <person name="Nolan M."/>
            <person name="Ohm R."/>
            <person name="Pangilinan J."/>
            <person name="Park H.-J."/>
            <person name="Ramirez L."/>
            <person name="Alfaro M."/>
            <person name="Sun H."/>
            <person name="Tritt A."/>
            <person name="Yoshinaga Y."/>
            <person name="Zwiers L.-H."/>
            <person name="Turgeon B."/>
            <person name="Goodwin S."/>
            <person name="Spatafora J."/>
            <person name="Crous P."/>
            <person name="Grigoriev I."/>
        </authorList>
    </citation>
    <scope>NUCLEOTIDE SEQUENCE</scope>
    <source>
        <strain evidence="2">CBS 260.36</strain>
    </source>
</reference>
<feature type="domain" description="SCP" evidence="1">
    <location>
        <begin position="9"/>
        <end position="165"/>
    </location>
</feature>
<comment type="caution">
    <text evidence="2">The sequence shown here is derived from an EMBL/GenBank/DDBJ whole genome shotgun (WGS) entry which is preliminary data.</text>
</comment>
<accession>A0A9P4IXL8</accession>
<dbReference type="Proteomes" id="UP000799439">
    <property type="component" value="Unassembled WGS sequence"/>
</dbReference>
<evidence type="ECO:0000313" key="3">
    <source>
        <dbReference type="Proteomes" id="UP000799439"/>
    </source>
</evidence>
<dbReference type="PANTHER" id="PTHR10334">
    <property type="entry name" value="CYSTEINE-RICH SECRETORY PROTEIN-RELATED"/>
    <property type="match status" value="1"/>
</dbReference>
<evidence type="ECO:0000259" key="1">
    <source>
        <dbReference type="SMART" id="SM00198"/>
    </source>
</evidence>
<organism evidence="2 3">
    <name type="scientific">Myriangium duriaei CBS 260.36</name>
    <dbReference type="NCBI Taxonomy" id="1168546"/>
    <lineage>
        <taxon>Eukaryota</taxon>
        <taxon>Fungi</taxon>
        <taxon>Dikarya</taxon>
        <taxon>Ascomycota</taxon>
        <taxon>Pezizomycotina</taxon>
        <taxon>Dothideomycetes</taxon>
        <taxon>Dothideomycetidae</taxon>
        <taxon>Myriangiales</taxon>
        <taxon>Myriangiaceae</taxon>
        <taxon>Myriangium</taxon>
    </lineage>
</organism>
<dbReference type="AlphaFoldDB" id="A0A9P4IXL8"/>
<feature type="non-terminal residue" evidence="2">
    <location>
        <position position="1"/>
    </location>
</feature>
<dbReference type="EMBL" id="ML996090">
    <property type="protein sequence ID" value="KAF2149717.1"/>
    <property type="molecule type" value="Genomic_DNA"/>
</dbReference>